<dbReference type="Pfam" id="PF07853">
    <property type="entry name" value="DUF1648"/>
    <property type="match status" value="1"/>
</dbReference>
<organism evidence="3 4">
    <name type="scientific">Mucilaginibacter frigoritolerans</name>
    <dbReference type="NCBI Taxonomy" id="652788"/>
    <lineage>
        <taxon>Bacteria</taxon>
        <taxon>Pseudomonadati</taxon>
        <taxon>Bacteroidota</taxon>
        <taxon>Sphingobacteriia</taxon>
        <taxon>Sphingobacteriales</taxon>
        <taxon>Sphingobacteriaceae</taxon>
        <taxon>Mucilaginibacter</taxon>
    </lineage>
</organism>
<comment type="caution">
    <text evidence="3">The sequence shown here is derived from an EMBL/GenBank/DDBJ whole genome shotgun (WGS) entry which is preliminary data.</text>
</comment>
<keyword evidence="1" id="KW-0812">Transmembrane</keyword>
<dbReference type="Proteomes" id="UP000317010">
    <property type="component" value="Unassembled WGS sequence"/>
</dbReference>
<feature type="transmembrane region" description="Helical" evidence="1">
    <location>
        <begin position="12"/>
        <end position="33"/>
    </location>
</feature>
<evidence type="ECO:0000259" key="2">
    <source>
        <dbReference type="Pfam" id="PF07853"/>
    </source>
</evidence>
<keyword evidence="1" id="KW-1133">Transmembrane helix</keyword>
<dbReference type="PANTHER" id="PTHR37810:SF5">
    <property type="entry name" value="IMMUNITY PROTEIN SDPI"/>
    <property type="match status" value="1"/>
</dbReference>
<feature type="transmembrane region" description="Helical" evidence="1">
    <location>
        <begin position="192"/>
        <end position="213"/>
    </location>
</feature>
<evidence type="ECO:0000313" key="4">
    <source>
        <dbReference type="Proteomes" id="UP000317010"/>
    </source>
</evidence>
<dbReference type="EMBL" id="VLLI01000001">
    <property type="protein sequence ID" value="TWJ04515.1"/>
    <property type="molecule type" value="Genomic_DNA"/>
</dbReference>
<evidence type="ECO:0000313" key="3">
    <source>
        <dbReference type="EMBL" id="TWJ04515.1"/>
    </source>
</evidence>
<evidence type="ECO:0000256" key="1">
    <source>
        <dbReference type="SAM" id="Phobius"/>
    </source>
</evidence>
<accession>A0A562UH64</accession>
<dbReference type="AlphaFoldDB" id="A0A562UH64"/>
<feature type="transmembrane region" description="Helical" evidence="1">
    <location>
        <begin position="170"/>
        <end position="186"/>
    </location>
</feature>
<feature type="transmembrane region" description="Helical" evidence="1">
    <location>
        <begin position="53"/>
        <end position="73"/>
    </location>
</feature>
<reference evidence="3 4" key="1">
    <citation type="submission" date="2019-07" db="EMBL/GenBank/DDBJ databases">
        <title>Genomic Encyclopedia of Archaeal and Bacterial Type Strains, Phase II (KMG-II): from individual species to whole genera.</title>
        <authorList>
            <person name="Goeker M."/>
        </authorList>
    </citation>
    <scope>NUCLEOTIDE SEQUENCE [LARGE SCALE GENOMIC DNA]</scope>
    <source>
        <strain evidence="3 4">ATCC BAA-1854</strain>
    </source>
</reference>
<dbReference type="PIRSF" id="PIRSF038959">
    <property type="entry name" value="SdpI"/>
    <property type="match status" value="1"/>
</dbReference>
<dbReference type="InterPro" id="IPR025962">
    <property type="entry name" value="SdpI/YhfL"/>
</dbReference>
<sequence length="218" mass="24316">MKKFTASDASALVVWLIPIAYLLFMMSSLPASVPMHYNLSGTVDRYGNKSEFLFIQIAMQGVALLVYLLLKFLPAIDPKKKVSYGESTFQKLGLGLIIFLSALNIAIIFGALHHGFNMEKVILPIVGLLLAFIGNIMNSIKPNYFAGIRTPWTLESEDTWKATHRLAGKIWFAGGILLTILMLLMPPVAAKIVFTSIIAIMVFIPVIYSYVYFKKHQL</sequence>
<protein>
    <submittedName>
        <fullName evidence="3">Putative membrane protein</fullName>
    </submittedName>
</protein>
<feature type="transmembrane region" description="Helical" evidence="1">
    <location>
        <begin position="94"/>
        <end position="115"/>
    </location>
</feature>
<dbReference type="OrthoDB" id="9808690at2"/>
<dbReference type="InterPro" id="IPR026272">
    <property type="entry name" value="SdpI"/>
</dbReference>
<keyword evidence="4" id="KW-1185">Reference proteome</keyword>
<keyword evidence="1" id="KW-0472">Membrane</keyword>
<proteinExistence type="predicted"/>
<dbReference type="PANTHER" id="PTHR37810">
    <property type="entry name" value="IMMUNITY PROTEIN SDPI"/>
    <property type="match status" value="1"/>
</dbReference>
<feature type="domain" description="DUF1648" evidence="2">
    <location>
        <begin position="14"/>
        <end position="56"/>
    </location>
</feature>
<dbReference type="Pfam" id="PF13630">
    <property type="entry name" value="SdpI"/>
    <property type="match status" value="1"/>
</dbReference>
<feature type="transmembrane region" description="Helical" evidence="1">
    <location>
        <begin position="121"/>
        <end position="140"/>
    </location>
</feature>
<gene>
    <name evidence="3" type="ORF">JN11_00224</name>
</gene>
<dbReference type="GO" id="GO:0009636">
    <property type="term" value="P:response to toxic substance"/>
    <property type="evidence" value="ECO:0007669"/>
    <property type="project" value="TreeGrafter"/>
</dbReference>
<name>A0A562UH64_9SPHI</name>
<dbReference type="InterPro" id="IPR012867">
    <property type="entry name" value="DUF1648"/>
</dbReference>
<dbReference type="RefSeq" id="WP_144908791.1">
    <property type="nucleotide sequence ID" value="NZ_VLLI01000001.1"/>
</dbReference>